<keyword evidence="2" id="KW-0378">Hydrolase</keyword>
<dbReference type="InterPro" id="IPR036264">
    <property type="entry name" value="Bact_exopeptidase_dim_dom"/>
</dbReference>
<dbReference type="Pfam" id="PF01546">
    <property type="entry name" value="Peptidase_M20"/>
    <property type="match status" value="1"/>
</dbReference>
<accession>A0ABT9XXT7</accession>
<dbReference type="PIRSF" id="PIRSF005962">
    <property type="entry name" value="Pept_M20D_amidohydro"/>
    <property type="match status" value="1"/>
</dbReference>
<feature type="domain" description="Peptidase M20 dimerisation" evidence="1">
    <location>
        <begin position="190"/>
        <end position="285"/>
    </location>
</feature>
<sequence>MMHDILSELKLTERIESINSEVIEWRRYLHENPELSFQEEKTAQFVFEKLQSFGNLEIFRPTKTSVVARLIGNNSGKVLAIRADMDALPIQEENQFSFTSKNNGVMHACGHDGHTAMLLGAAKLLSGMKDQLKGEVRFLFQHAEELPPGGAKEMVKAGVLDGVDLIIGAHVMSTLPYGKIGLNYGPMMAGADMFKMTIVGKGGHASQPNQAIDPIAIGTQVVSNLQHIVSRKLDPVETAVISVTQFNGGSAVNVIPSTVTIGGSVRTFKSDLREKIPNLIEQIVKGITEAHGASYEFDYQFGYAPLINDAEVTRFMDETVCEIFGEENREIVMPMMGSEDFSAYLKEIPGSFILIGARNEEEGIIYPHHHPKFDFDERALQNGVKLFVLGTMKILENQN</sequence>
<evidence type="ECO:0000313" key="2">
    <source>
        <dbReference type="EMBL" id="MDQ0200291.1"/>
    </source>
</evidence>
<organism evidence="2 3">
    <name type="scientific">Neobacillus ginsengisoli</name>
    <dbReference type="NCBI Taxonomy" id="904295"/>
    <lineage>
        <taxon>Bacteria</taxon>
        <taxon>Bacillati</taxon>
        <taxon>Bacillota</taxon>
        <taxon>Bacilli</taxon>
        <taxon>Bacillales</taxon>
        <taxon>Bacillaceae</taxon>
        <taxon>Neobacillus</taxon>
    </lineage>
</organism>
<protein>
    <submittedName>
        <fullName evidence="2">Amidohydrolase</fullName>
        <ecNumber evidence="2">3.5.1.-</ecNumber>
    </submittedName>
</protein>
<dbReference type="Gene3D" id="3.30.70.360">
    <property type="match status" value="1"/>
</dbReference>
<dbReference type="SUPFAM" id="SSF55031">
    <property type="entry name" value="Bacterial exopeptidase dimerisation domain"/>
    <property type="match status" value="1"/>
</dbReference>
<dbReference type="InterPro" id="IPR002933">
    <property type="entry name" value="Peptidase_M20"/>
</dbReference>
<name>A0ABT9XXT7_9BACI</name>
<evidence type="ECO:0000259" key="1">
    <source>
        <dbReference type="Pfam" id="PF07687"/>
    </source>
</evidence>
<dbReference type="CDD" id="cd08021">
    <property type="entry name" value="M20_Acy1_YhaA-like"/>
    <property type="match status" value="1"/>
</dbReference>
<dbReference type="Gene3D" id="3.40.630.10">
    <property type="entry name" value="Zn peptidases"/>
    <property type="match status" value="1"/>
</dbReference>
<dbReference type="InterPro" id="IPR011650">
    <property type="entry name" value="Peptidase_M20_dimer"/>
</dbReference>
<dbReference type="RefSeq" id="WP_307409961.1">
    <property type="nucleotide sequence ID" value="NZ_JAUSTW010000005.1"/>
</dbReference>
<proteinExistence type="predicted"/>
<dbReference type="GO" id="GO:0016787">
    <property type="term" value="F:hydrolase activity"/>
    <property type="evidence" value="ECO:0007669"/>
    <property type="project" value="UniProtKB-KW"/>
</dbReference>
<dbReference type="SUPFAM" id="SSF53187">
    <property type="entry name" value="Zn-dependent exopeptidases"/>
    <property type="match status" value="1"/>
</dbReference>
<reference evidence="2 3" key="1">
    <citation type="submission" date="2023-07" db="EMBL/GenBank/DDBJ databases">
        <title>Genomic Encyclopedia of Type Strains, Phase IV (KMG-IV): sequencing the most valuable type-strain genomes for metagenomic binning, comparative biology and taxonomic classification.</title>
        <authorList>
            <person name="Goeker M."/>
        </authorList>
    </citation>
    <scope>NUCLEOTIDE SEQUENCE [LARGE SCALE GENOMIC DNA]</scope>
    <source>
        <strain evidence="2 3">DSM 27594</strain>
    </source>
</reference>
<dbReference type="Pfam" id="PF07687">
    <property type="entry name" value="M20_dimer"/>
    <property type="match status" value="1"/>
</dbReference>
<gene>
    <name evidence="2" type="ORF">J2S10_003474</name>
</gene>
<dbReference type="PANTHER" id="PTHR11014:SF63">
    <property type="entry name" value="METALLOPEPTIDASE, PUTATIVE (AFU_ORTHOLOGUE AFUA_6G09600)-RELATED"/>
    <property type="match status" value="1"/>
</dbReference>
<dbReference type="EC" id="3.5.1.-" evidence="2"/>
<dbReference type="NCBIfam" id="TIGR01891">
    <property type="entry name" value="amidohydrolases"/>
    <property type="match status" value="1"/>
</dbReference>
<dbReference type="PANTHER" id="PTHR11014">
    <property type="entry name" value="PEPTIDASE M20 FAMILY MEMBER"/>
    <property type="match status" value="1"/>
</dbReference>
<dbReference type="EMBL" id="JAUSTW010000005">
    <property type="protein sequence ID" value="MDQ0200291.1"/>
    <property type="molecule type" value="Genomic_DNA"/>
</dbReference>
<dbReference type="InterPro" id="IPR017439">
    <property type="entry name" value="Amidohydrolase"/>
</dbReference>
<comment type="caution">
    <text evidence="2">The sequence shown here is derived from an EMBL/GenBank/DDBJ whole genome shotgun (WGS) entry which is preliminary data.</text>
</comment>
<evidence type="ECO:0000313" key="3">
    <source>
        <dbReference type="Proteomes" id="UP001224122"/>
    </source>
</evidence>
<dbReference type="Proteomes" id="UP001224122">
    <property type="component" value="Unassembled WGS sequence"/>
</dbReference>
<keyword evidence="3" id="KW-1185">Reference proteome</keyword>